<reference evidence="2 3" key="1">
    <citation type="submission" date="2013-11" db="EMBL/GenBank/DDBJ databases">
        <title>The Genome Sequence of Phytophthora parasitica P1976.</title>
        <authorList>
            <consortium name="The Broad Institute Genomics Platform"/>
            <person name="Russ C."/>
            <person name="Tyler B."/>
            <person name="Panabieres F."/>
            <person name="Shan W."/>
            <person name="Tripathy S."/>
            <person name="Grunwald N."/>
            <person name="Machado M."/>
            <person name="Johnson C.S."/>
            <person name="Walker B."/>
            <person name="Young S."/>
            <person name="Zeng Q."/>
            <person name="Gargeya S."/>
            <person name="Fitzgerald M."/>
            <person name="Haas B."/>
            <person name="Abouelleil A."/>
            <person name="Allen A.W."/>
            <person name="Alvarado L."/>
            <person name="Arachchi H.M."/>
            <person name="Berlin A.M."/>
            <person name="Chapman S.B."/>
            <person name="Gainer-Dewar J."/>
            <person name="Goldberg J."/>
            <person name="Griggs A."/>
            <person name="Gujja S."/>
            <person name="Hansen M."/>
            <person name="Howarth C."/>
            <person name="Imamovic A."/>
            <person name="Ireland A."/>
            <person name="Larimer J."/>
            <person name="McCowan C."/>
            <person name="Murphy C."/>
            <person name="Pearson M."/>
            <person name="Poon T.W."/>
            <person name="Priest M."/>
            <person name="Roberts A."/>
            <person name="Saif S."/>
            <person name="Shea T."/>
            <person name="Sisk P."/>
            <person name="Sykes S."/>
            <person name="Wortman J."/>
            <person name="Nusbaum C."/>
            <person name="Birren B."/>
        </authorList>
    </citation>
    <scope>NUCLEOTIDE SEQUENCE [LARGE SCALE GENOMIC DNA]</scope>
    <source>
        <strain evidence="2 3">P1976</strain>
    </source>
</reference>
<evidence type="ECO:0000313" key="3">
    <source>
        <dbReference type="Proteomes" id="UP000028582"/>
    </source>
</evidence>
<gene>
    <name evidence="2" type="ORF">F444_03543</name>
</gene>
<evidence type="ECO:0000313" key="2">
    <source>
        <dbReference type="EMBL" id="ETO82300.1"/>
    </source>
</evidence>
<feature type="domain" description="Complex 1 LYR protein" evidence="1">
    <location>
        <begin position="18"/>
        <end position="58"/>
    </location>
</feature>
<dbReference type="PANTHER" id="PTHR47158:SF1">
    <property type="entry name" value="OS08G0239000 PROTEIN"/>
    <property type="match status" value="1"/>
</dbReference>
<organism evidence="2 3">
    <name type="scientific">Phytophthora nicotianae P1976</name>
    <dbReference type="NCBI Taxonomy" id="1317066"/>
    <lineage>
        <taxon>Eukaryota</taxon>
        <taxon>Sar</taxon>
        <taxon>Stramenopiles</taxon>
        <taxon>Oomycota</taxon>
        <taxon>Peronosporomycetes</taxon>
        <taxon>Peronosporales</taxon>
        <taxon>Peronosporaceae</taxon>
        <taxon>Phytophthora</taxon>
    </lineage>
</organism>
<accession>A0A081ATT9</accession>
<proteinExistence type="predicted"/>
<sequence>MNNLTFNLGRRHPGNGLTYNFRAYATRRVREDFRKNKALKTGSSEQEKALEFAREQVNVLYRQEIVSKLYPPHVKSVMETLSCWPAQRYQTVQAFL</sequence>
<dbReference type="AlphaFoldDB" id="A0A081ATT9"/>
<dbReference type="OrthoDB" id="275715at2759"/>
<dbReference type="InterPro" id="IPR008011">
    <property type="entry name" value="Complex1_LYR_dom"/>
</dbReference>
<dbReference type="Pfam" id="PF05347">
    <property type="entry name" value="Complex1_LYR"/>
    <property type="match status" value="1"/>
</dbReference>
<protein>
    <recommendedName>
        <fullName evidence="1">Complex 1 LYR protein domain-containing protein</fullName>
    </recommendedName>
</protein>
<evidence type="ECO:0000259" key="1">
    <source>
        <dbReference type="Pfam" id="PF05347"/>
    </source>
</evidence>
<dbReference type="EMBL" id="ANJA01000737">
    <property type="protein sequence ID" value="ETO82300.1"/>
    <property type="molecule type" value="Genomic_DNA"/>
</dbReference>
<dbReference type="PANTHER" id="PTHR47158">
    <property type="entry name" value="OS08G0239000 PROTEIN"/>
    <property type="match status" value="1"/>
</dbReference>
<name>A0A081ATT9_PHYNI</name>
<comment type="caution">
    <text evidence="2">The sequence shown here is derived from an EMBL/GenBank/DDBJ whole genome shotgun (WGS) entry which is preliminary data.</text>
</comment>
<dbReference type="Proteomes" id="UP000028582">
    <property type="component" value="Unassembled WGS sequence"/>
</dbReference>